<dbReference type="HOGENOM" id="CLU_179993_2_0_9"/>
<sequence>MKFLSGLTTLLVILGGLNWLAVALGVNVVEELFGSWDWLVTTIYWLVGLSALYQIFDKFFGTGASVKSKAL</sequence>
<evidence type="ECO:0000313" key="2">
    <source>
        <dbReference type="Proteomes" id="UP000031829"/>
    </source>
</evidence>
<dbReference type="Pfam" id="PF04070">
    <property type="entry name" value="DUF378"/>
    <property type="match status" value="1"/>
</dbReference>
<name>A0A0B6AAL2_PRIM2</name>
<dbReference type="InterPro" id="IPR007211">
    <property type="entry name" value="DUF378"/>
</dbReference>
<dbReference type="KEGG" id="bmeg:BG04_4825"/>
<protein>
    <recommendedName>
        <fullName evidence="3">DUF378 domain-containing protein</fullName>
    </recommendedName>
</protein>
<evidence type="ECO:0008006" key="3">
    <source>
        <dbReference type="Google" id="ProtNLM"/>
    </source>
</evidence>
<dbReference type="AlphaFoldDB" id="A0A0B6AAL2"/>
<dbReference type="PANTHER" id="PTHR37304:SF1">
    <property type="entry name" value="MEMBRANE PROTEIN"/>
    <property type="match status" value="1"/>
</dbReference>
<dbReference type="RefSeq" id="WP_013057146.1">
    <property type="nucleotide sequence ID" value="NZ_BCVB01000004.1"/>
</dbReference>
<proteinExistence type="predicted"/>
<evidence type="ECO:0000313" key="1">
    <source>
        <dbReference type="EMBL" id="AJI21955.1"/>
    </source>
</evidence>
<dbReference type="PANTHER" id="PTHR37304">
    <property type="entry name" value="MEMBRANE PROTEIN-RELATED"/>
    <property type="match status" value="1"/>
</dbReference>
<gene>
    <name evidence="1" type="ORF">BG04_4825</name>
</gene>
<organism evidence="1 2">
    <name type="scientific">Priestia megaterium (strain ATCC 14581 / DSM 32 / CCUG 1817 / JCM 2506 / NBRC 15308 / NCIMB 9376 / NCTC 10342 / NRRL B-14308 / VKM B-512 / Ford 19)</name>
    <name type="common">Bacillus megaterium</name>
    <dbReference type="NCBI Taxonomy" id="1348623"/>
    <lineage>
        <taxon>Bacteria</taxon>
        <taxon>Bacillati</taxon>
        <taxon>Bacillota</taxon>
        <taxon>Bacilli</taxon>
        <taxon>Bacillales</taxon>
        <taxon>Bacillaceae</taxon>
        <taxon>Priestia</taxon>
    </lineage>
</organism>
<dbReference type="Proteomes" id="UP000031829">
    <property type="component" value="Chromosome"/>
</dbReference>
<dbReference type="EMBL" id="CP009920">
    <property type="protein sequence ID" value="AJI21955.1"/>
    <property type="molecule type" value="Genomic_DNA"/>
</dbReference>
<dbReference type="GeneID" id="93642811"/>
<accession>A0A0B6AAL2</accession>
<reference evidence="1 2" key="1">
    <citation type="journal article" date="2015" name="Genome Announc.">
        <title>Complete genome sequences for 35 biothreat assay-relevant bacillus species.</title>
        <authorList>
            <person name="Johnson S.L."/>
            <person name="Daligault H.E."/>
            <person name="Davenport K.W."/>
            <person name="Jaissle J."/>
            <person name="Frey K.G."/>
            <person name="Ladner J.T."/>
            <person name="Broomall S.M."/>
            <person name="Bishop-Lilly K.A."/>
            <person name="Bruce D.C."/>
            <person name="Gibbons H.S."/>
            <person name="Coyne S.R."/>
            <person name="Lo C.C."/>
            <person name="Meincke L."/>
            <person name="Munk A.C."/>
            <person name="Koroleva G.I."/>
            <person name="Rosenzweig C.N."/>
            <person name="Palacios G.F."/>
            <person name="Redden C.L."/>
            <person name="Minogue T.D."/>
            <person name="Chain P.S."/>
        </authorList>
    </citation>
    <scope>NUCLEOTIDE SEQUENCE [LARGE SCALE GENOMIC DNA]</scope>
    <source>
        <strain evidence="2">ATCC 14581 / DSM 32 / JCM 2506 / NBRC 15308 / NCIMB 9376 / NCTC 10342 / NRRL B-14308 / VKM B-512</strain>
    </source>
</reference>